<name>A0A0N4YKU3_NIPBR</name>
<proteinExistence type="predicted"/>
<evidence type="ECO:0000313" key="3">
    <source>
        <dbReference type="WBParaSite" id="NBR_0001768401-mRNA-1"/>
    </source>
</evidence>
<sequence>MRPTYDYIAVTSVRPRYSSAAGVWQRSRQ</sequence>
<reference evidence="1 2" key="2">
    <citation type="submission" date="2018-11" db="EMBL/GenBank/DDBJ databases">
        <authorList>
            <consortium name="Pathogen Informatics"/>
        </authorList>
    </citation>
    <scope>NUCLEOTIDE SEQUENCE [LARGE SCALE GENOMIC DNA]</scope>
</reference>
<dbReference type="EMBL" id="UYSL01022914">
    <property type="protein sequence ID" value="VDL81342.1"/>
    <property type="molecule type" value="Genomic_DNA"/>
</dbReference>
<dbReference type="WBParaSite" id="NBR_0001768401-mRNA-1">
    <property type="protein sequence ID" value="NBR_0001768401-mRNA-1"/>
    <property type="gene ID" value="NBR_0001768401"/>
</dbReference>
<dbReference type="AlphaFoldDB" id="A0A0N4YKU3"/>
<organism evidence="3">
    <name type="scientific">Nippostrongylus brasiliensis</name>
    <name type="common">Rat hookworm</name>
    <dbReference type="NCBI Taxonomy" id="27835"/>
    <lineage>
        <taxon>Eukaryota</taxon>
        <taxon>Metazoa</taxon>
        <taxon>Ecdysozoa</taxon>
        <taxon>Nematoda</taxon>
        <taxon>Chromadorea</taxon>
        <taxon>Rhabditida</taxon>
        <taxon>Rhabditina</taxon>
        <taxon>Rhabditomorpha</taxon>
        <taxon>Strongyloidea</taxon>
        <taxon>Heligmosomidae</taxon>
        <taxon>Nippostrongylus</taxon>
    </lineage>
</organism>
<evidence type="ECO:0000313" key="1">
    <source>
        <dbReference type="EMBL" id="VDL81342.1"/>
    </source>
</evidence>
<reference evidence="3" key="1">
    <citation type="submission" date="2017-02" db="UniProtKB">
        <authorList>
            <consortium name="WormBaseParasite"/>
        </authorList>
    </citation>
    <scope>IDENTIFICATION</scope>
</reference>
<accession>A0A0N4YKU3</accession>
<gene>
    <name evidence="1" type="ORF">NBR_LOCUS17685</name>
</gene>
<protein>
    <submittedName>
        <fullName evidence="3">Glycosyl transferase</fullName>
    </submittedName>
</protein>
<keyword evidence="2" id="KW-1185">Reference proteome</keyword>
<evidence type="ECO:0000313" key="2">
    <source>
        <dbReference type="Proteomes" id="UP000271162"/>
    </source>
</evidence>
<dbReference type="Proteomes" id="UP000271162">
    <property type="component" value="Unassembled WGS sequence"/>
</dbReference>